<organism evidence="3 4">
    <name type="scientific">Westerdykella ornata</name>
    <dbReference type="NCBI Taxonomy" id="318751"/>
    <lineage>
        <taxon>Eukaryota</taxon>
        <taxon>Fungi</taxon>
        <taxon>Dikarya</taxon>
        <taxon>Ascomycota</taxon>
        <taxon>Pezizomycotina</taxon>
        <taxon>Dothideomycetes</taxon>
        <taxon>Pleosporomycetidae</taxon>
        <taxon>Pleosporales</taxon>
        <taxon>Sporormiaceae</taxon>
        <taxon>Westerdykella</taxon>
    </lineage>
</organism>
<evidence type="ECO:0000313" key="3">
    <source>
        <dbReference type="EMBL" id="KAF2271738.1"/>
    </source>
</evidence>
<reference evidence="3" key="1">
    <citation type="journal article" date="2020" name="Stud. Mycol.">
        <title>101 Dothideomycetes genomes: a test case for predicting lifestyles and emergence of pathogens.</title>
        <authorList>
            <person name="Haridas S."/>
            <person name="Albert R."/>
            <person name="Binder M."/>
            <person name="Bloem J."/>
            <person name="Labutti K."/>
            <person name="Salamov A."/>
            <person name="Andreopoulos B."/>
            <person name="Baker S."/>
            <person name="Barry K."/>
            <person name="Bills G."/>
            <person name="Bluhm B."/>
            <person name="Cannon C."/>
            <person name="Castanera R."/>
            <person name="Culley D."/>
            <person name="Daum C."/>
            <person name="Ezra D."/>
            <person name="Gonzalez J."/>
            <person name="Henrissat B."/>
            <person name="Kuo A."/>
            <person name="Liang C."/>
            <person name="Lipzen A."/>
            <person name="Lutzoni F."/>
            <person name="Magnuson J."/>
            <person name="Mondo S."/>
            <person name="Nolan M."/>
            <person name="Ohm R."/>
            <person name="Pangilinan J."/>
            <person name="Park H.-J."/>
            <person name="Ramirez L."/>
            <person name="Alfaro M."/>
            <person name="Sun H."/>
            <person name="Tritt A."/>
            <person name="Yoshinaga Y."/>
            <person name="Zwiers L.-H."/>
            <person name="Turgeon B."/>
            <person name="Goodwin S."/>
            <person name="Spatafora J."/>
            <person name="Crous P."/>
            <person name="Grigoriev I."/>
        </authorList>
    </citation>
    <scope>NUCLEOTIDE SEQUENCE</scope>
    <source>
        <strain evidence="3">CBS 379.55</strain>
    </source>
</reference>
<evidence type="ECO:0000256" key="2">
    <source>
        <dbReference type="SAM" id="Phobius"/>
    </source>
</evidence>
<name>A0A6A6J6X3_WESOR</name>
<evidence type="ECO:0000313" key="4">
    <source>
        <dbReference type="Proteomes" id="UP000800097"/>
    </source>
</evidence>
<feature type="transmembrane region" description="Helical" evidence="2">
    <location>
        <begin position="29"/>
        <end position="53"/>
    </location>
</feature>
<gene>
    <name evidence="3" type="ORF">EI97DRAFT_258261</name>
</gene>
<feature type="transmembrane region" description="Helical" evidence="2">
    <location>
        <begin position="221"/>
        <end position="240"/>
    </location>
</feature>
<dbReference type="OrthoDB" id="3797194at2759"/>
<accession>A0A6A6J6X3</accession>
<keyword evidence="2" id="KW-0812">Transmembrane</keyword>
<feature type="region of interest" description="Disordered" evidence="1">
    <location>
        <begin position="1"/>
        <end position="23"/>
    </location>
</feature>
<proteinExistence type="predicted"/>
<keyword evidence="2" id="KW-0472">Membrane</keyword>
<evidence type="ECO:0000256" key="1">
    <source>
        <dbReference type="SAM" id="MobiDB-lite"/>
    </source>
</evidence>
<feature type="transmembrane region" description="Helical" evidence="2">
    <location>
        <begin position="140"/>
        <end position="163"/>
    </location>
</feature>
<dbReference type="Proteomes" id="UP000800097">
    <property type="component" value="Unassembled WGS sequence"/>
</dbReference>
<dbReference type="AlphaFoldDB" id="A0A6A6J6X3"/>
<keyword evidence="4" id="KW-1185">Reference proteome</keyword>
<keyword evidence="2" id="KW-1133">Transmembrane helix</keyword>
<dbReference type="EMBL" id="ML986533">
    <property type="protein sequence ID" value="KAF2271738.1"/>
    <property type="molecule type" value="Genomic_DNA"/>
</dbReference>
<dbReference type="RefSeq" id="XP_033649277.1">
    <property type="nucleotide sequence ID" value="XM_033794199.1"/>
</dbReference>
<protein>
    <submittedName>
        <fullName evidence="3">Uncharacterized protein</fullName>
    </submittedName>
</protein>
<sequence length="243" mass="26645">MQDPFQYNIPQMAPSSKPPSPGPSHRKTFIYVLLSSLTAGLATLMFITEIVALNLLSVNTKSDLIILPRTGQFASVPPSRYDSDKDRIYLGVDIDRSTSNFIIAVSWISGTLAIVVAIAFRECGGRAYGEAKEGRERIWAGVRVGAALGNVITAAAGVVFVFLKQSGEGKRLKIVPTIFDGWHYARATRETWLCGLRDLDGFDRSFARIGCGFATAARWELVPLSALSIVLVVLCFLVMWRKT</sequence>
<feature type="transmembrane region" description="Helical" evidence="2">
    <location>
        <begin position="101"/>
        <end position="120"/>
    </location>
</feature>
<dbReference type="GeneID" id="54547374"/>